<dbReference type="GO" id="GO:0003841">
    <property type="term" value="F:1-acylglycerol-3-phosphate O-acyltransferase activity"/>
    <property type="evidence" value="ECO:0007669"/>
    <property type="project" value="TreeGrafter"/>
</dbReference>
<name>A0A6J7JA01_9ZZZZ</name>
<evidence type="ECO:0000313" key="4">
    <source>
        <dbReference type="EMBL" id="CAB4940118.1"/>
    </source>
</evidence>
<evidence type="ECO:0000256" key="2">
    <source>
        <dbReference type="ARBA" id="ARBA00023315"/>
    </source>
</evidence>
<keyword evidence="2" id="KW-0012">Acyltransferase</keyword>
<dbReference type="InterPro" id="IPR002123">
    <property type="entry name" value="Plipid/glycerol_acylTrfase"/>
</dbReference>
<accession>A0A6J7JA01</accession>
<evidence type="ECO:0000256" key="1">
    <source>
        <dbReference type="ARBA" id="ARBA00022679"/>
    </source>
</evidence>
<sequence length="239" mass="26666">MDPSAEGSYEQALASGRLIYPGLRIGRPGRARTYWVTIALLRVLRLRWKVTMTGKEHLAPGAGILVGNHVSALDPVVAVMSTWMRVSAFAKIEVFAKRGAIFFRLMGQIPLRRGDEPSTLWAMDVASRCLERGSKLGLYPEGTRSPDRTKLHRLHRRILIPVLQAHPGVPVHAIATSYESRPWRRVRVQVNISEALDLRLGEASHDEVTDIVRDALLRLGGQTYVHAFARDVKAPKPSE</sequence>
<dbReference type="GO" id="GO:0006654">
    <property type="term" value="P:phosphatidic acid biosynthetic process"/>
    <property type="evidence" value="ECO:0007669"/>
    <property type="project" value="TreeGrafter"/>
</dbReference>
<evidence type="ECO:0000259" key="3">
    <source>
        <dbReference type="SMART" id="SM00563"/>
    </source>
</evidence>
<keyword evidence="1" id="KW-0808">Transferase</keyword>
<dbReference type="SMART" id="SM00563">
    <property type="entry name" value="PlsC"/>
    <property type="match status" value="1"/>
</dbReference>
<protein>
    <submittedName>
        <fullName evidence="4">Unannotated protein</fullName>
    </submittedName>
</protein>
<dbReference type="SUPFAM" id="SSF69593">
    <property type="entry name" value="Glycerol-3-phosphate (1)-acyltransferase"/>
    <property type="match status" value="1"/>
</dbReference>
<dbReference type="CDD" id="cd07989">
    <property type="entry name" value="LPLAT_AGPAT-like"/>
    <property type="match status" value="1"/>
</dbReference>
<dbReference type="EMBL" id="CAFBNE010000019">
    <property type="protein sequence ID" value="CAB4940118.1"/>
    <property type="molecule type" value="Genomic_DNA"/>
</dbReference>
<feature type="domain" description="Phospholipid/glycerol acyltransferase" evidence="3">
    <location>
        <begin position="63"/>
        <end position="179"/>
    </location>
</feature>
<gene>
    <name evidence="4" type="ORF">UFOPK3772_00863</name>
</gene>
<dbReference type="Pfam" id="PF01553">
    <property type="entry name" value="Acyltransferase"/>
    <property type="match status" value="1"/>
</dbReference>
<proteinExistence type="predicted"/>
<dbReference type="PANTHER" id="PTHR10434">
    <property type="entry name" value="1-ACYL-SN-GLYCEROL-3-PHOSPHATE ACYLTRANSFERASE"/>
    <property type="match status" value="1"/>
</dbReference>
<dbReference type="PANTHER" id="PTHR10434:SF11">
    <property type="entry name" value="1-ACYL-SN-GLYCEROL-3-PHOSPHATE ACYLTRANSFERASE"/>
    <property type="match status" value="1"/>
</dbReference>
<dbReference type="AlphaFoldDB" id="A0A6J7JA01"/>
<reference evidence="4" key="1">
    <citation type="submission" date="2020-05" db="EMBL/GenBank/DDBJ databases">
        <authorList>
            <person name="Chiriac C."/>
            <person name="Salcher M."/>
            <person name="Ghai R."/>
            <person name="Kavagutti S V."/>
        </authorList>
    </citation>
    <scope>NUCLEOTIDE SEQUENCE</scope>
</reference>
<organism evidence="4">
    <name type="scientific">freshwater metagenome</name>
    <dbReference type="NCBI Taxonomy" id="449393"/>
    <lineage>
        <taxon>unclassified sequences</taxon>
        <taxon>metagenomes</taxon>
        <taxon>ecological metagenomes</taxon>
    </lineage>
</organism>